<feature type="domain" description="Peptidase S24/S26A/S26B/S26C" evidence="1">
    <location>
        <begin position="93"/>
        <end position="212"/>
    </location>
</feature>
<dbReference type="Pfam" id="PF07022">
    <property type="entry name" value="Phage_CI_repr"/>
    <property type="match status" value="1"/>
</dbReference>
<dbReference type="AlphaFoldDB" id="A0A0X3ASL7"/>
<gene>
    <name evidence="3" type="ORF">Ga0061079_11161</name>
</gene>
<evidence type="ECO:0000313" key="3">
    <source>
        <dbReference type="EMBL" id="CVK16868.1"/>
    </source>
</evidence>
<dbReference type="Gene3D" id="2.10.109.10">
    <property type="entry name" value="Umud Fragment, subunit A"/>
    <property type="match status" value="1"/>
</dbReference>
<dbReference type="Proteomes" id="UP000182761">
    <property type="component" value="Unassembled WGS sequence"/>
</dbReference>
<sequence length="235" mass="27329">MSIIVDKKLILNDIMNHLGVKKKSDFAKFLGIAPTTLSSWYARNTFDKDLIYSKCEFLNPNWLLTGKGEMLKEPESPKYREVKEVDPNYMEVPLIGIKAQAGYLNEYNDATFVEELPTVKVQVDRTFHGKYRCFEVSGDSMNDGSFRSICEGDVILGREVKKELWYYKLHFNQWFFVINHVNGLLIKQIVAHNIEEGTITCHSLNPNYGEDFTLNLNEVRELYNVIKITERILRF</sequence>
<dbReference type="EMBL" id="FCOR01000011">
    <property type="protein sequence ID" value="CVK16868.1"/>
    <property type="molecule type" value="Genomic_DNA"/>
</dbReference>
<dbReference type="InterPro" id="IPR010744">
    <property type="entry name" value="Phage_CI_N"/>
</dbReference>
<dbReference type="GO" id="GO:0045892">
    <property type="term" value="P:negative regulation of DNA-templated transcription"/>
    <property type="evidence" value="ECO:0007669"/>
    <property type="project" value="InterPro"/>
</dbReference>
<dbReference type="Gene3D" id="1.10.260.40">
    <property type="entry name" value="lambda repressor-like DNA-binding domains"/>
    <property type="match status" value="1"/>
</dbReference>
<dbReference type="GO" id="GO:0003677">
    <property type="term" value="F:DNA binding"/>
    <property type="evidence" value="ECO:0007669"/>
    <property type="project" value="InterPro"/>
</dbReference>
<dbReference type="STRING" id="1586267.GCA_001418685_01734"/>
<name>A0A0X3ASL7_9FLAO</name>
<dbReference type="InterPro" id="IPR010982">
    <property type="entry name" value="Lambda_DNA-bd_dom_sf"/>
</dbReference>
<dbReference type="SUPFAM" id="SSF51306">
    <property type="entry name" value="LexA/Signal peptidase"/>
    <property type="match status" value="1"/>
</dbReference>
<evidence type="ECO:0000259" key="1">
    <source>
        <dbReference type="Pfam" id="PF00717"/>
    </source>
</evidence>
<proteinExistence type="predicted"/>
<reference evidence="3 4" key="1">
    <citation type="submission" date="2016-01" db="EMBL/GenBank/DDBJ databases">
        <authorList>
            <person name="McClelland M."/>
            <person name="Jain A."/>
            <person name="Saraogi P."/>
            <person name="Mendelson R."/>
            <person name="Westerman R."/>
            <person name="SanMiguel P."/>
            <person name="Csonka L."/>
        </authorList>
    </citation>
    <scope>NUCLEOTIDE SEQUENCE [LARGE SCALE GENOMIC DNA]</scope>
    <source>
        <strain evidence="3 4">R-53146</strain>
    </source>
</reference>
<dbReference type="Pfam" id="PF00717">
    <property type="entry name" value="Peptidase_S24"/>
    <property type="match status" value="1"/>
</dbReference>
<feature type="domain" description="Bacteriophage CI repressor N-terminal" evidence="2">
    <location>
        <begin position="11"/>
        <end position="70"/>
    </location>
</feature>
<dbReference type="InterPro" id="IPR015927">
    <property type="entry name" value="Peptidase_S24_S26A/B/C"/>
</dbReference>
<evidence type="ECO:0000259" key="2">
    <source>
        <dbReference type="Pfam" id="PF07022"/>
    </source>
</evidence>
<organism evidence="3 4">
    <name type="scientific">Apibacter mensalis</name>
    <dbReference type="NCBI Taxonomy" id="1586267"/>
    <lineage>
        <taxon>Bacteria</taxon>
        <taxon>Pseudomonadati</taxon>
        <taxon>Bacteroidota</taxon>
        <taxon>Flavobacteriia</taxon>
        <taxon>Flavobacteriales</taxon>
        <taxon>Weeksellaceae</taxon>
        <taxon>Apibacter</taxon>
    </lineage>
</organism>
<dbReference type="RefSeq" id="WP_167336877.1">
    <property type="nucleotide sequence ID" value="NZ_FCOR01000011.1"/>
</dbReference>
<accession>A0A0X3ASL7</accession>
<keyword evidence="4" id="KW-1185">Reference proteome</keyword>
<evidence type="ECO:0000313" key="4">
    <source>
        <dbReference type="Proteomes" id="UP000182761"/>
    </source>
</evidence>
<dbReference type="InterPro" id="IPR036286">
    <property type="entry name" value="LexA/Signal_pep-like_sf"/>
</dbReference>
<dbReference type="InterPro" id="IPR039418">
    <property type="entry name" value="LexA-like"/>
</dbReference>
<protein>
    <submittedName>
        <fullName evidence="3">Phage repressor protein C, contains Cro/C1-type HTH and peptisase s24 domains</fullName>
    </submittedName>
</protein>
<dbReference type="CDD" id="cd06529">
    <property type="entry name" value="S24_LexA-like"/>
    <property type="match status" value="1"/>
</dbReference>